<sequence>MQPVSTTTTDLLESTPISTHYKLPDLNLQPTISIPSDSFMSYTTYTALPTEVISKSFDAPTQPIRPTRPVRPPTKPKNSILSELPTLKQMQGVVPLVSQFKGSPIRKLSKPRKLNILFYTMIGLTFDEKACGFFSGCSKTYKVCDQNIKSTSCDITLKKKYSYTSLANKKKELIETMCKRYNEYSKYDLFIKVDDDLMFKPEEIEKWAESIEMPSKTFIGYFKMSKDKKAIWPTGAIYMYTKDILADLCQNKNVLSHMNGTFEDVQFSHAIQLTGNVTYYNLDHQINVYHTRYKSDRVYIRYLRGKGK</sequence>
<evidence type="ECO:0000256" key="1">
    <source>
        <dbReference type="SAM" id="MobiDB-lite"/>
    </source>
</evidence>
<dbReference type="AlphaFoldDB" id="A0A2G5B5V9"/>
<protein>
    <recommendedName>
        <fullName evidence="4">Hexosyltransferase</fullName>
    </recommendedName>
</protein>
<feature type="region of interest" description="Disordered" evidence="1">
    <location>
        <begin position="58"/>
        <end position="77"/>
    </location>
</feature>
<reference evidence="2 3" key="1">
    <citation type="journal article" date="2015" name="Genome Biol. Evol.">
        <title>Phylogenomic analyses indicate that early fungi evolved digesting cell walls of algal ancestors of land plants.</title>
        <authorList>
            <person name="Chang Y."/>
            <person name="Wang S."/>
            <person name="Sekimoto S."/>
            <person name="Aerts A.L."/>
            <person name="Choi C."/>
            <person name="Clum A."/>
            <person name="LaButti K.M."/>
            <person name="Lindquist E.A."/>
            <person name="Yee Ngan C."/>
            <person name="Ohm R.A."/>
            <person name="Salamov A.A."/>
            <person name="Grigoriev I.V."/>
            <person name="Spatafora J.W."/>
            <person name="Berbee M.L."/>
        </authorList>
    </citation>
    <scope>NUCLEOTIDE SEQUENCE [LARGE SCALE GENOMIC DNA]</scope>
    <source>
        <strain evidence="2 3">NRRL 1564</strain>
    </source>
</reference>
<dbReference type="OrthoDB" id="431432at2759"/>
<proteinExistence type="predicted"/>
<evidence type="ECO:0008006" key="4">
    <source>
        <dbReference type="Google" id="ProtNLM"/>
    </source>
</evidence>
<accession>A0A2G5B5V9</accession>
<gene>
    <name evidence="2" type="ORF">COEREDRAFT_88773</name>
</gene>
<dbReference type="EMBL" id="KZ303518">
    <property type="protein sequence ID" value="PIA14384.1"/>
    <property type="molecule type" value="Genomic_DNA"/>
</dbReference>
<evidence type="ECO:0000313" key="3">
    <source>
        <dbReference type="Proteomes" id="UP000242474"/>
    </source>
</evidence>
<keyword evidence="3" id="KW-1185">Reference proteome</keyword>
<name>A0A2G5B5V9_COERN</name>
<dbReference type="Proteomes" id="UP000242474">
    <property type="component" value="Unassembled WGS sequence"/>
</dbReference>
<organism evidence="2 3">
    <name type="scientific">Coemansia reversa (strain ATCC 12441 / NRRL 1564)</name>
    <dbReference type="NCBI Taxonomy" id="763665"/>
    <lineage>
        <taxon>Eukaryota</taxon>
        <taxon>Fungi</taxon>
        <taxon>Fungi incertae sedis</taxon>
        <taxon>Zoopagomycota</taxon>
        <taxon>Kickxellomycotina</taxon>
        <taxon>Kickxellomycetes</taxon>
        <taxon>Kickxellales</taxon>
        <taxon>Kickxellaceae</taxon>
        <taxon>Coemansia</taxon>
    </lineage>
</organism>
<evidence type="ECO:0000313" key="2">
    <source>
        <dbReference type="EMBL" id="PIA14384.1"/>
    </source>
</evidence>